<sequence>MISRRKVRMTSSHHAPYALGDTRSTMVGTKGRDLTRNPASASSHFFAPSSFSILPSNDMFVLCKIFKKSGTGPKNGAQYGAPFNEEEWGDDLNGCVDSQMVVGASNAMDSEHEGPATVNLTGQGSSIVTSSANPYIDTPNMAEAQVMSVTAPSSSGNEQEGPATMNLTEQGSFLSIDDFMLLEDIDLIMGSEEDEAAANGEREVPNPENVKSTVSNPENVRSAVSNQDDIYTDLVNLIDLDDLNEINFKTDGPDYLLDNPLELDGLEEFYAE</sequence>
<proteinExistence type="predicted"/>
<feature type="compositionally biased region" description="Polar residues" evidence="1">
    <location>
        <begin position="209"/>
        <end position="224"/>
    </location>
</feature>
<comment type="caution">
    <text evidence="2">The sequence shown here is derived from an EMBL/GenBank/DDBJ whole genome shotgun (WGS) entry which is preliminary data.</text>
</comment>
<name>A0AAD5CVW2_AMBAR</name>
<protein>
    <submittedName>
        <fullName evidence="2">Uncharacterized protein</fullName>
    </submittedName>
</protein>
<dbReference type="Proteomes" id="UP001206925">
    <property type="component" value="Unassembled WGS sequence"/>
</dbReference>
<dbReference type="AlphaFoldDB" id="A0AAD5CVW2"/>
<feature type="region of interest" description="Disordered" evidence="1">
    <location>
        <begin position="195"/>
        <end position="224"/>
    </location>
</feature>
<feature type="region of interest" description="Disordered" evidence="1">
    <location>
        <begin position="1"/>
        <end position="35"/>
    </location>
</feature>
<evidence type="ECO:0000256" key="1">
    <source>
        <dbReference type="SAM" id="MobiDB-lite"/>
    </source>
</evidence>
<evidence type="ECO:0000313" key="2">
    <source>
        <dbReference type="EMBL" id="KAI7747305.1"/>
    </source>
</evidence>
<gene>
    <name evidence="2" type="ORF">M8C21_002976</name>
</gene>
<accession>A0AAD5CVW2</accession>
<dbReference type="EMBL" id="JAMZMK010006797">
    <property type="protein sequence ID" value="KAI7747305.1"/>
    <property type="molecule type" value="Genomic_DNA"/>
</dbReference>
<reference evidence="2" key="1">
    <citation type="submission" date="2022-06" db="EMBL/GenBank/DDBJ databases">
        <title>Uncovering the hologenomic basis of an extraordinary plant invasion.</title>
        <authorList>
            <person name="Bieker V.C."/>
            <person name="Martin M.D."/>
            <person name="Gilbert T."/>
            <person name="Hodgins K."/>
            <person name="Battlay P."/>
            <person name="Petersen B."/>
            <person name="Wilson J."/>
        </authorList>
    </citation>
    <scope>NUCLEOTIDE SEQUENCE</scope>
    <source>
        <strain evidence="2">AA19_3_7</strain>
        <tissue evidence="2">Leaf</tissue>
    </source>
</reference>
<organism evidence="2 3">
    <name type="scientific">Ambrosia artemisiifolia</name>
    <name type="common">Common ragweed</name>
    <dbReference type="NCBI Taxonomy" id="4212"/>
    <lineage>
        <taxon>Eukaryota</taxon>
        <taxon>Viridiplantae</taxon>
        <taxon>Streptophyta</taxon>
        <taxon>Embryophyta</taxon>
        <taxon>Tracheophyta</taxon>
        <taxon>Spermatophyta</taxon>
        <taxon>Magnoliopsida</taxon>
        <taxon>eudicotyledons</taxon>
        <taxon>Gunneridae</taxon>
        <taxon>Pentapetalae</taxon>
        <taxon>asterids</taxon>
        <taxon>campanulids</taxon>
        <taxon>Asterales</taxon>
        <taxon>Asteraceae</taxon>
        <taxon>Asteroideae</taxon>
        <taxon>Heliantheae alliance</taxon>
        <taxon>Heliantheae</taxon>
        <taxon>Ambrosia</taxon>
    </lineage>
</organism>
<keyword evidence="3" id="KW-1185">Reference proteome</keyword>
<evidence type="ECO:0000313" key="3">
    <source>
        <dbReference type="Proteomes" id="UP001206925"/>
    </source>
</evidence>